<feature type="non-terminal residue" evidence="3">
    <location>
        <position position="830"/>
    </location>
</feature>
<dbReference type="InterPro" id="IPR021109">
    <property type="entry name" value="Peptidase_aspartic_dom_sf"/>
</dbReference>
<proteinExistence type="predicted"/>
<dbReference type="Gene3D" id="3.10.10.10">
    <property type="entry name" value="HIV Type 1 Reverse Transcriptase, subunit A, domain 1"/>
    <property type="match status" value="2"/>
</dbReference>
<feature type="region of interest" description="Disordered" evidence="1">
    <location>
        <begin position="680"/>
        <end position="746"/>
    </location>
</feature>
<evidence type="ECO:0000259" key="2">
    <source>
        <dbReference type="Pfam" id="PF00078"/>
    </source>
</evidence>
<dbReference type="PANTHER" id="PTHR24559">
    <property type="entry name" value="TRANSPOSON TY3-I GAG-POL POLYPROTEIN"/>
    <property type="match status" value="1"/>
</dbReference>
<dbReference type="InterPro" id="IPR000477">
    <property type="entry name" value="RT_dom"/>
</dbReference>
<dbReference type="InterPro" id="IPR043502">
    <property type="entry name" value="DNA/RNA_pol_sf"/>
</dbReference>
<sequence length="830" mass="94881">MVTKLRNEITKFEQKPHKSLFEACEHYKLSIDRCPNHNMLLVTQTDTFYNGLALSHRDTINVAARGTFMQKTPEECYELIENMTAHHNHWDTKVIRDETSRNISSTSTTESPEVVRQLEMMNKNFFRDDETITNGSRPFPSNTIANPRGDLKTITTRSGVSYDGPPIPPLFSSLPKVVERVPEVTKDTLSLPELTPTRMILELADRSTTRPAGIAEDVFVKVGKFHFLIDFVVVGYVVDPRVPSLLRGPFLRTGRALIDVYGSDFILEEIETFLRTLDELSNLDDGYYDMEGDILYLEKLLNEDPSLNLPLVKTEDLKQFDAPMTKPLIEEPPELELKELSSCLEYAFLKGTNKLPVIISKELKNEEKSAYLKVLKSRKRAIAWKIFDIKGIDPRFCTHKVLMEDDFKPMVQHQRRVNSKINEVIKKEVIKLLNAGLIYPISDSPWILIDPQDQEKTTFTCPYGTFAYRRIPFSLCNAPGTFQRCMMAIFYDMIEETMEVYTDDFSVFEDSFSSCLSHLDKMLKRIEIGRAKVDVIAKLPHPTSVKVYTDHSALKYLLAKQDAKPIFLWWILLLQEFDVIIRDKKGAENLVADHLSRLENPHQDELEKKEITDTFPLETLGMIAFRSDSSTPWNGYCKNHEKRAKNRAITDTRTERALVNAYEADKIILDSYGETVILKRRHDDDDDQDEGPSARSDQGSKRRREGKEPESASALLETATRSAGRSTTGSKSRQVSASESAFAEEPVQTISQMDEPSYPVVDTLTLELLAGPTFELLKGSYTSLIELEYHLEKVYKATTDQLDWDNPKGQQYLHNLLQPLPLIPDNRGRH</sequence>
<dbReference type="InterPro" id="IPR043128">
    <property type="entry name" value="Rev_trsase/Diguanyl_cyclase"/>
</dbReference>
<dbReference type="GO" id="GO:0003887">
    <property type="term" value="F:DNA-directed DNA polymerase activity"/>
    <property type="evidence" value="ECO:0007669"/>
    <property type="project" value="UniProtKB-KW"/>
</dbReference>
<evidence type="ECO:0000256" key="1">
    <source>
        <dbReference type="SAM" id="MobiDB-lite"/>
    </source>
</evidence>
<dbReference type="Gene3D" id="3.30.70.270">
    <property type="match status" value="1"/>
</dbReference>
<feature type="compositionally biased region" description="Polar residues" evidence="1">
    <location>
        <begin position="132"/>
        <end position="145"/>
    </location>
</feature>
<dbReference type="AlphaFoldDB" id="A0A6L2N2B6"/>
<dbReference type="CDD" id="cd01647">
    <property type="entry name" value="RT_LTR"/>
    <property type="match status" value="1"/>
</dbReference>
<organism evidence="3">
    <name type="scientific">Tanacetum cinerariifolium</name>
    <name type="common">Dalmatian daisy</name>
    <name type="synonym">Chrysanthemum cinerariifolium</name>
    <dbReference type="NCBI Taxonomy" id="118510"/>
    <lineage>
        <taxon>Eukaryota</taxon>
        <taxon>Viridiplantae</taxon>
        <taxon>Streptophyta</taxon>
        <taxon>Embryophyta</taxon>
        <taxon>Tracheophyta</taxon>
        <taxon>Spermatophyta</taxon>
        <taxon>Magnoliopsida</taxon>
        <taxon>eudicotyledons</taxon>
        <taxon>Gunneridae</taxon>
        <taxon>Pentapetalae</taxon>
        <taxon>asterids</taxon>
        <taxon>campanulids</taxon>
        <taxon>Asterales</taxon>
        <taxon>Asteraceae</taxon>
        <taxon>Asteroideae</taxon>
        <taxon>Anthemideae</taxon>
        <taxon>Anthemidinae</taxon>
        <taxon>Tanacetum</taxon>
    </lineage>
</organism>
<feature type="compositionally biased region" description="Polar residues" evidence="1">
    <location>
        <begin position="719"/>
        <end position="739"/>
    </location>
</feature>
<accession>A0A6L2N2B6</accession>
<reference evidence="3" key="1">
    <citation type="journal article" date="2019" name="Sci. Rep.">
        <title>Draft genome of Tanacetum cinerariifolium, the natural source of mosquito coil.</title>
        <authorList>
            <person name="Yamashiro T."/>
            <person name="Shiraishi A."/>
            <person name="Satake H."/>
            <person name="Nakayama K."/>
        </authorList>
    </citation>
    <scope>NUCLEOTIDE SEQUENCE</scope>
</reference>
<dbReference type="SUPFAM" id="SSF56672">
    <property type="entry name" value="DNA/RNA polymerases"/>
    <property type="match status" value="1"/>
</dbReference>
<dbReference type="PANTHER" id="PTHR24559:SF444">
    <property type="entry name" value="REVERSE TRANSCRIPTASE DOMAIN-CONTAINING PROTEIN"/>
    <property type="match status" value="1"/>
</dbReference>
<evidence type="ECO:0000313" key="3">
    <source>
        <dbReference type="EMBL" id="GEU80366.1"/>
    </source>
</evidence>
<feature type="region of interest" description="Disordered" evidence="1">
    <location>
        <begin position="129"/>
        <end position="150"/>
    </location>
</feature>
<comment type="caution">
    <text evidence="3">The sequence shown here is derived from an EMBL/GenBank/DDBJ whole genome shotgun (WGS) entry which is preliminary data.</text>
</comment>
<name>A0A6L2N2B6_TANCI</name>
<gene>
    <name evidence="3" type="ORF">Tci_052344</name>
</gene>
<keyword evidence="3" id="KW-0239">DNA-directed DNA polymerase</keyword>
<feature type="domain" description="Reverse transcriptase" evidence="2">
    <location>
        <begin position="449"/>
        <end position="526"/>
    </location>
</feature>
<dbReference type="InterPro" id="IPR053134">
    <property type="entry name" value="RNA-dir_DNA_polymerase"/>
</dbReference>
<keyword evidence="3" id="KW-0808">Transferase</keyword>
<keyword evidence="3" id="KW-0548">Nucleotidyltransferase</keyword>
<dbReference type="Gene3D" id="2.40.70.10">
    <property type="entry name" value="Acid Proteases"/>
    <property type="match status" value="1"/>
</dbReference>
<protein>
    <submittedName>
        <fullName evidence="3">DNA-directed DNA polymerase</fullName>
    </submittedName>
</protein>
<dbReference type="EMBL" id="BKCJ010008064">
    <property type="protein sequence ID" value="GEU80366.1"/>
    <property type="molecule type" value="Genomic_DNA"/>
</dbReference>
<dbReference type="Pfam" id="PF00078">
    <property type="entry name" value="RVT_1"/>
    <property type="match status" value="1"/>
</dbReference>